<feature type="region of interest" description="Disordered" evidence="1">
    <location>
        <begin position="1"/>
        <end position="30"/>
    </location>
</feature>
<dbReference type="OrthoDB" id="312874at2759"/>
<gene>
    <name evidence="3" type="ORF">FA13DRAFT_1735390</name>
</gene>
<dbReference type="InterPro" id="IPR011009">
    <property type="entry name" value="Kinase-like_dom_sf"/>
</dbReference>
<dbReference type="EMBL" id="QPFP01000030">
    <property type="protein sequence ID" value="TEB28875.1"/>
    <property type="molecule type" value="Genomic_DNA"/>
</dbReference>
<dbReference type="Proteomes" id="UP000298030">
    <property type="component" value="Unassembled WGS sequence"/>
</dbReference>
<dbReference type="GO" id="GO:0004672">
    <property type="term" value="F:protein kinase activity"/>
    <property type="evidence" value="ECO:0007669"/>
    <property type="project" value="InterPro"/>
</dbReference>
<dbReference type="InterPro" id="IPR008266">
    <property type="entry name" value="Tyr_kinase_AS"/>
</dbReference>
<protein>
    <recommendedName>
        <fullName evidence="2">Fungal-type protein kinase domain-containing protein</fullName>
    </recommendedName>
</protein>
<accession>A0A4Y7T418</accession>
<evidence type="ECO:0000256" key="1">
    <source>
        <dbReference type="SAM" id="MobiDB-lite"/>
    </source>
</evidence>
<reference evidence="3 4" key="1">
    <citation type="journal article" date="2019" name="Nat. Ecol. Evol.">
        <title>Megaphylogeny resolves global patterns of mushroom evolution.</title>
        <authorList>
            <person name="Varga T."/>
            <person name="Krizsan K."/>
            <person name="Foldi C."/>
            <person name="Dima B."/>
            <person name="Sanchez-Garcia M."/>
            <person name="Sanchez-Ramirez S."/>
            <person name="Szollosi G.J."/>
            <person name="Szarkandi J.G."/>
            <person name="Papp V."/>
            <person name="Albert L."/>
            <person name="Andreopoulos W."/>
            <person name="Angelini C."/>
            <person name="Antonin V."/>
            <person name="Barry K.W."/>
            <person name="Bougher N.L."/>
            <person name="Buchanan P."/>
            <person name="Buyck B."/>
            <person name="Bense V."/>
            <person name="Catcheside P."/>
            <person name="Chovatia M."/>
            <person name="Cooper J."/>
            <person name="Damon W."/>
            <person name="Desjardin D."/>
            <person name="Finy P."/>
            <person name="Geml J."/>
            <person name="Haridas S."/>
            <person name="Hughes K."/>
            <person name="Justo A."/>
            <person name="Karasinski D."/>
            <person name="Kautmanova I."/>
            <person name="Kiss B."/>
            <person name="Kocsube S."/>
            <person name="Kotiranta H."/>
            <person name="LaButti K.M."/>
            <person name="Lechner B.E."/>
            <person name="Liimatainen K."/>
            <person name="Lipzen A."/>
            <person name="Lukacs Z."/>
            <person name="Mihaltcheva S."/>
            <person name="Morgado L.N."/>
            <person name="Niskanen T."/>
            <person name="Noordeloos M.E."/>
            <person name="Ohm R.A."/>
            <person name="Ortiz-Santana B."/>
            <person name="Ovrebo C."/>
            <person name="Racz N."/>
            <person name="Riley R."/>
            <person name="Savchenko A."/>
            <person name="Shiryaev A."/>
            <person name="Soop K."/>
            <person name="Spirin V."/>
            <person name="Szebenyi C."/>
            <person name="Tomsovsky M."/>
            <person name="Tulloss R.E."/>
            <person name="Uehling J."/>
            <person name="Grigoriev I.V."/>
            <person name="Vagvolgyi C."/>
            <person name="Papp T."/>
            <person name="Martin F.M."/>
            <person name="Miettinen O."/>
            <person name="Hibbett D.S."/>
            <person name="Nagy L.G."/>
        </authorList>
    </citation>
    <scope>NUCLEOTIDE SEQUENCE [LARGE SCALE GENOMIC DNA]</scope>
    <source>
        <strain evidence="3 4">FP101781</strain>
    </source>
</reference>
<feature type="domain" description="Fungal-type protein kinase" evidence="2">
    <location>
        <begin position="362"/>
        <end position="496"/>
    </location>
</feature>
<comment type="caution">
    <text evidence="3">The sequence shown here is derived from an EMBL/GenBank/DDBJ whole genome shotgun (WGS) entry which is preliminary data.</text>
</comment>
<dbReference type="Pfam" id="PF17667">
    <property type="entry name" value="Pkinase_fungal"/>
    <property type="match status" value="2"/>
</dbReference>
<keyword evidence="4" id="KW-1185">Reference proteome</keyword>
<proteinExistence type="predicted"/>
<dbReference type="SUPFAM" id="SSF56112">
    <property type="entry name" value="Protein kinase-like (PK-like)"/>
    <property type="match status" value="1"/>
</dbReference>
<organism evidence="3 4">
    <name type="scientific">Coprinellus micaceus</name>
    <name type="common">Glistening ink-cap mushroom</name>
    <name type="synonym">Coprinus micaceus</name>
    <dbReference type="NCBI Taxonomy" id="71717"/>
    <lineage>
        <taxon>Eukaryota</taxon>
        <taxon>Fungi</taxon>
        <taxon>Dikarya</taxon>
        <taxon>Basidiomycota</taxon>
        <taxon>Agaricomycotina</taxon>
        <taxon>Agaricomycetes</taxon>
        <taxon>Agaricomycetidae</taxon>
        <taxon>Agaricales</taxon>
        <taxon>Agaricineae</taxon>
        <taxon>Psathyrellaceae</taxon>
        <taxon>Coprinellus</taxon>
    </lineage>
</organism>
<feature type="compositionally biased region" description="Low complexity" evidence="1">
    <location>
        <begin position="762"/>
        <end position="773"/>
    </location>
</feature>
<dbReference type="PROSITE" id="PS00109">
    <property type="entry name" value="PROTEIN_KINASE_TYR"/>
    <property type="match status" value="1"/>
</dbReference>
<dbReference type="AlphaFoldDB" id="A0A4Y7T418"/>
<dbReference type="PANTHER" id="PTHR38248">
    <property type="entry name" value="FUNK1 6"/>
    <property type="match status" value="1"/>
</dbReference>
<evidence type="ECO:0000313" key="3">
    <source>
        <dbReference type="EMBL" id="TEB28875.1"/>
    </source>
</evidence>
<sequence>MGGTTVNERPGPSRKGDTTGSRHRGFTTTSEEYGHDVYRKLVRDRDVEAFLGRTKTFDLENKQWSLPQASSFTEQLVTSAFKIIRTVLARLVQPTQIGVERDVRNVLKDNSRHPKNEHGYDFCPHLVVRASGPSFESPTPVPGNDSAATRPGLAYINIASFVTVKHESQVGNIKEVLKEMEFHSGEIFKSQPNRLYVRSILLTEKHARLVHFDRAGIQTTPPINIHQNPATLIRLILGISSTNERLLGLDDSVQWEIVDGQKGTGTLTTTDVNGTTKAYTIVELLPVLRDSIRGRGTTCWRVQDPDTSEVFVVKDSWRPEDRPAEYEFLEHAQNIPGVAHMISYEPGRCETTQFRCSTTVGQYYNRVATRIALKSYGRPISSFTNILQVLCAIRDAIAGHQRLLGDGIRILHRDISHNNILLGLDGAPDGDRGVLIDLEMAFRSTDANPRVKVDYTIGTRLFQSISVLDSYHPMGFHPDHDYLDELESFFYVLMYILLLFRPDGSPLPSNDEGPSIVWSWGADDPETADMNKRDFYEADYAHLTALRLIQETWHPACTTLFKEFRLFVIDIISDKTTILVGADKRADRNLLQPLLSRRDSHYAQLLEIFDKAIDAIKGTATTTSVRVSGATPAAAARSGVDEMAPGQPCSAKSPCPVLKDCSRPSPPSPEAHLSPGPTPVLNALPASTSTTPLHALSPPAPLRRSARLRKLHPHSNATKPPLCRTSTVAVAQDQPRRSSRTAKRPLDDATSTDIPPSKTRRTTSSTARTAAASQLKQDGLPAKRTRRTKA</sequence>
<dbReference type="Gene3D" id="1.10.510.10">
    <property type="entry name" value="Transferase(Phosphotransferase) domain 1"/>
    <property type="match status" value="1"/>
</dbReference>
<dbReference type="STRING" id="71717.A0A4Y7T418"/>
<feature type="domain" description="Fungal-type protein kinase" evidence="2">
    <location>
        <begin position="155"/>
        <end position="345"/>
    </location>
</feature>
<feature type="region of interest" description="Disordered" evidence="1">
    <location>
        <begin position="713"/>
        <end position="790"/>
    </location>
</feature>
<name>A0A4Y7T418_COPMI</name>
<evidence type="ECO:0000313" key="4">
    <source>
        <dbReference type="Proteomes" id="UP000298030"/>
    </source>
</evidence>
<dbReference type="InterPro" id="IPR040976">
    <property type="entry name" value="Pkinase_fungal"/>
</dbReference>
<feature type="region of interest" description="Disordered" evidence="1">
    <location>
        <begin position="658"/>
        <end position="699"/>
    </location>
</feature>
<dbReference type="PANTHER" id="PTHR38248:SF2">
    <property type="entry name" value="FUNK1 11"/>
    <property type="match status" value="1"/>
</dbReference>
<evidence type="ECO:0000259" key="2">
    <source>
        <dbReference type="Pfam" id="PF17667"/>
    </source>
</evidence>